<reference evidence="3 4" key="1">
    <citation type="submission" date="2019-03" db="EMBL/GenBank/DDBJ databases">
        <title>Single cell metagenomics reveals metabolic interactions within the superorganism composed of flagellate Streblomastix strix and complex community of Bacteroidetes bacteria on its surface.</title>
        <authorList>
            <person name="Treitli S.C."/>
            <person name="Kolisko M."/>
            <person name="Husnik F."/>
            <person name="Keeling P."/>
            <person name="Hampl V."/>
        </authorList>
    </citation>
    <scope>NUCLEOTIDE SEQUENCE [LARGE SCALE GENOMIC DNA]</scope>
    <source>
        <strain evidence="3">ST1C</strain>
    </source>
</reference>
<dbReference type="InterPro" id="IPR036020">
    <property type="entry name" value="WW_dom_sf"/>
</dbReference>
<evidence type="ECO:0000313" key="4">
    <source>
        <dbReference type="Proteomes" id="UP000324800"/>
    </source>
</evidence>
<evidence type="ECO:0000256" key="1">
    <source>
        <dbReference type="SAM" id="MobiDB-lite"/>
    </source>
</evidence>
<dbReference type="Proteomes" id="UP000324800">
    <property type="component" value="Unassembled WGS sequence"/>
</dbReference>
<feature type="region of interest" description="Disordered" evidence="1">
    <location>
        <begin position="188"/>
        <end position="212"/>
    </location>
</feature>
<dbReference type="AlphaFoldDB" id="A0A5J4W5I2"/>
<proteinExistence type="predicted"/>
<evidence type="ECO:0000259" key="2">
    <source>
        <dbReference type="PROSITE" id="PS50020"/>
    </source>
</evidence>
<protein>
    <recommendedName>
        <fullName evidence="2">WW domain-containing protein</fullName>
    </recommendedName>
</protein>
<dbReference type="EMBL" id="SNRW01003399">
    <property type="protein sequence ID" value="KAA6389955.1"/>
    <property type="molecule type" value="Genomic_DNA"/>
</dbReference>
<dbReference type="InterPro" id="IPR001202">
    <property type="entry name" value="WW_dom"/>
</dbReference>
<dbReference type="InterPro" id="IPR053233">
    <property type="entry name" value="ABRA-related"/>
</dbReference>
<organism evidence="3 4">
    <name type="scientific">Streblomastix strix</name>
    <dbReference type="NCBI Taxonomy" id="222440"/>
    <lineage>
        <taxon>Eukaryota</taxon>
        <taxon>Metamonada</taxon>
        <taxon>Preaxostyla</taxon>
        <taxon>Oxymonadida</taxon>
        <taxon>Streblomastigidae</taxon>
        <taxon>Streblomastix</taxon>
    </lineage>
</organism>
<feature type="compositionally biased region" description="Basic and acidic residues" evidence="1">
    <location>
        <begin position="435"/>
        <end position="454"/>
    </location>
</feature>
<dbReference type="Pfam" id="PF00397">
    <property type="entry name" value="WW"/>
    <property type="match status" value="1"/>
</dbReference>
<feature type="compositionally biased region" description="Acidic residues" evidence="1">
    <location>
        <begin position="422"/>
        <end position="434"/>
    </location>
</feature>
<feature type="compositionally biased region" description="Basic and acidic residues" evidence="1">
    <location>
        <begin position="188"/>
        <end position="197"/>
    </location>
</feature>
<name>A0A5J4W5I2_9EUKA</name>
<dbReference type="PROSITE" id="PS50020">
    <property type="entry name" value="WW_DOMAIN_2"/>
    <property type="match status" value="1"/>
</dbReference>
<dbReference type="OrthoDB" id="6344460at2759"/>
<gene>
    <name evidence="3" type="ORF">EZS28_014519</name>
</gene>
<sequence length="529" mass="62197">MADKSFEDSDEEGVLEYAEFLGIDVIEPDLMWILREGFRAPLPDNWSEEETDDGKQYYFNQISGESLWDHPLDNHYRELYKSELEKKIKLNKEKQTIIVSETKSTVKSKPDTETKDKDNIDPGSEEFTDLFEDSANTDEQDKHNSIKKKRGETADKIANWKRRLQELKETEDQIKRIEKQIQREKVEIDNKSKKAEKNNQIQTKQQQQQPNSIIIQQLTSLKEKESQMRKDLEKEKDEVLSETKQDNEKIRIYENEKKKDEEKKQVIMNELRALFLNVDDNNNNNNSQLNDNKDELSVIKQKMKESRAPIELFRFFKNETLSIGKNQQKEKVSNQAVRLAERRERWKKVTFIDPIKETGDGNSFEKENDIVVDMSEQNEKENEFYNNNNNKQDKQKEQQQQQQINSDEIQKEKENDKQTKYDEDEFGSWIDDDSDPVKSTEKKRNNTENKNDDDLITHVKLKVSPMPSKFIQPLGSPEQQQQDSEVLDITGSIENIDNVDDCEQLEDYDQIVALGGEDGEFEDLEDLAE</sequence>
<feature type="compositionally biased region" description="Basic and acidic residues" evidence="1">
    <location>
        <begin position="408"/>
        <end position="421"/>
    </location>
</feature>
<dbReference type="PANTHER" id="PTHR21715:SF0">
    <property type="entry name" value="RH04127P"/>
    <property type="match status" value="1"/>
</dbReference>
<comment type="caution">
    <text evidence="3">The sequence shown here is derived from an EMBL/GenBank/DDBJ whole genome shotgun (WGS) entry which is preliminary data.</text>
</comment>
<accession>A0A5J4W5I2</accession>
<feature type="domain" description="WW" evidence="2">
    <location>
        <begin position="40"/>
        <end position="73"/>
    </location>
</feature>
<feature type="compositionally biased region" description="Basic and acidic residues" evidence="1">
    <location>
        <begin position="108"/>
        <end position="120"/>
    </location>
</feature>
<feature type="compositionally biased region" description="Acidic residues" evidence="1">
    <location>
        <begin position="123"/>
        <end position="138"/>
    </location>
</feature>
<dbReference type="Gene3D" id="3.30.1470.10">
    <property type="entry name" value="Photosystem I PsaD, reaction center subunit II"/>
    <property type="match status" value="1"/>
</dbReference>
<evidence type="ECO:0000313" key="3">
    <source>
        <dbReference type="EMBL" id="KAA6389955.1"/>
    </source>
</evidence>
<feature type="region of interest" description="Disordered" evidence="1">
    <location>
        <begin position="225"/>
        <end position="244"/>
    </location>
</feature>
<dbReference type="PANTHER" id="PTHR21715">
    <property type="entry name" value="RH04127P"/>
    <property type="match status" value="1"/>
</dbReference>
<feature type="compositionally biased region" description="Low complexity" evidence="1">
    <location>
        <begin position="198"/>
        <end position="212"/>
    </location>
</feature>
<feature type="region of interest" description="Disordered" evidence="1">
    <location>
        <begin position="103"/>
        <end position="155"/>
    </location>
</feature>
<feature type="compositionally biased region" description="Low complexity" evidence="1">
    <location>
        <begin position="398"/>
        <end position="407"/>
    </location>
</feature>
<dbReference type="SMART" id="SM00456">
    <property type="entry name" value="WW"/>
    <property type="match status" value="1"/>
</dbReference>
<dbReference type="CDD" id="cd00201">
    <property type="entry name" value="WW"/>
    <property type="match status" value="1"/>
</dbReference>
<feature type="region of interest" description="Disordered" evidence="1">
    <location>
        <begin position="384"/>
        <end position="454"/>
    </location>
</feature>
<dbReference type="SUPFAM" id="SSF51045">
    <property type="entry name" value="WW domain"/>
    <property type="match status" value="1"/>
</dbReference>